<dbReference type="PANTHER" id="PTHR30632:SF14">
    <property type="entry name" value="TUNGSTATE_MOLYBDATE_CHROMATE-BINDING PROTEIN MODA"/>
    <property type="match status" value="1"/>
</dbReference>
<evidence type="ECO:0000313" key="5">
    <source>
        <dbReference type="Proteomes" id="UP001595799"/>
    </source>
</evidence>
<proteinExistence type="inferred from homology"/>
<comment type="caution">
    <text evidence="4">The sequence shown here is derived from an EMBL/GenBank/DDBJ whole genome shotgun (WGS) entry which is preliminary data.</text>
</comment>
<reference evidence="5" key="1">
    <citation type="journal article" date="2019" name="Int. J. Syst. Evol. Microbiol.">
        <title>The Global Catalogue of Microorganisms (GCM) 10K type strain sequencing project: providing services to taxonomists for standard genome sequencing and annotation.</title>
        <authorList>
            <consortium name="The Broad Institute Genomics Platform"/>
            <consortium name="The Broad Institute Genome Sequencing Center for Infectious Disease"/>
            <person name="Wu L."/>
            <person name="Ma J."/>
        </authorList>
    </citation>
    <scope>NUCLEOTIDE SEQUENCE [LARGE SCALE GENOMIC DNA]</scope>
    <source>
        <strain evidence="5">CECT 8472</strain>
    </source>
</reference>
<dbReference type="CDD" id="cd13539">
    <property type="entry name" value="PBP2_AvModA"/>
    <property type="match status" value="1"/>
</dbReference>
<evidence type="ECO:0000256" key="3">
    <source>
        <dbReference type="ARBA" id="ARBA00022729"/>
    </source>
</evidence>
<dbReference type="InterPro" id="IPR050682">
    <property type="entry name" value="ModA/WtpA"/>
</dbReference>
<dbReference type="Proteomes" id="UP001595799">
    <property type="component" value="Unassembled WGS sequence"/>
</dbReference>
<keyword evidence="5" id="KW-1185">Reference proteome</keyword>
<protein>
    <submittedName>
        <fullName evidence="4">Molybdate ABC transporter substrate-binding protein</fullName>
    </submittedName>
</protein>
<name>A0ABV8UN20_9PROT</name>
<organism evidence="4 5">
    <name type="scientific">Fodinicurvata halophila</name>
    <dbReference type="NCBI Taxonomy" id="1419723"/>
    <lineage>
        <taxon>Bacteria</taxon>
        <taxon>Pseudomonadati</taxon>
        <taxon>Pseudomonadota</taxon>
        <taxon>Alphaproteobacteria</taxon>
        <taxon>Rhodospirillales</taxon>
        <taxon>Rhodovibrionaceae</taxon>
        <taxon>Fodinicurvata</taxon>
    </lineage>
</organism>
<keyword evidence="3" id="KW-0732">Signal</keyword>
<dbReference type="NCBIfam" id="TIGR01256">
    <property type="entry name" value="modA"/>
    <property type="match status" value="1"/>
</dbReference>
<dbReference type="Pfam" id="PF13531">
    <property type="entry name" value="SBP_bac_11"/>
    <property type="match status" value="1"/>
</dbReference>
<dbReference type="Gene3D" id="3.40.190.10">
    <property type="entry name" value="Periplasmic binding protein-like II"/>
    <property type="match status" value="2"/>
</dbReference>
<accession>A0ABV8UN20</accession>
<sequence length="269" mass="29458">MVRAFRVRGLRDGLAWLVLAVVLAVGPARSQDQPVIAAASNLQFALNEIVEDFAEKTGERVRLSFGSSGNLARQIRQGAGFAIFLSADEDYALELVRDGHARDEGVLYAVGRLALVVPRGSSLKADGRLEDLEAALDEGRIRRFAIANPEHAPYGLRAKEALEHRGLWDDIESKLVLGENISQAAQFAASGNAEGGLVAYSLAVSPKLSQRSSHALVPEDWHSPLRQRMILLKEAGATAERFYAYFQRQEARAVFRRHGFLLPGESLSQ</sequence>
<dbReference type="RefSeq" id="WP_382422786.1">
    <property type="nucleotide sequence ID" value="NZ_JBHSCW010000007.1"/>
</dbReference>
<dbReference type="PANTHER" id="PTHR30632">
    <property type="entry name" value="MOLYBDATE-BINDING PERIPLASMIC PROTEIN"/>
    <property type="match status" value="1"/>
</dbReference>
<dbReference type="InterPro" id="IPR005950">
    <property type="entry name" value="ModA"/>
</dbReference>
<evidence type="ECO:0000256" key="2">
    <source>
        <dbReference type="ARBA" id="ARBA00022723"/>
    </source>
</evidence>
<dbReference type="PIRSF" id="PIRSF004846">
    <property type="entry name" value="ModA"/>
    <property type="match status" value="1"/>
</dbReference>
<dbReference type="SUPFAM" id="SSF53850">
    <property type="entry name" value="Periplasmic binding protein-like II"/>
    <property type="match status" value="1"/>
</dbReference>
<evidence type="ECO:0000313" key="4">
    <source>
        <dbReference type="EMBL" id="MFC4352434.1"/>
    </source>
</evidence>
<evidence type="ECO:0000256" key="1">
    <source>
        <dbReference type="ARBA" id="ARBA00009175"/>
    </source>
</evidence>
<comment type="similarity">
    <text evidence="1">Belongs to the bacterial solute-binding protein ModA family.</text>
</comment>
<dbReference type="InterPro" id="IPR044084">
    <property type="entry name" value="AvModA-like_subst-bd"/>
</dbReference>
<keyword evidence="2" id="KW-0479">Metal-binding</keyword>
<gene>
    <name evidence="4" type="primary">modA</name>
    <name evidence="4" type="ORF">ACFOW6_12865</name>
</gene>
<dbReference type="EMBL" id="JBHSCW010000007">
    <property type="protein sequence ID" value="MFC4352434.1"/>
    <property type="molecule type" value="Genomic_DNA"/>
</dbReference>